<gene>
    <name evidence="1" type="ORF">DFP97_11290</name>
</gene>
<organism evidence="1 2">
    <name type="scientific">Paenibacillus prosopidis</name>
    <dbReference type="NCBI Taxonomy" id="630520"/>
    <lineage>
        <taxon>Bacteria</taxon>
        <taxon>Bacillati</taxon>
        <taxon>Bacillota</taxon>
        <taxon>Bacilli</taxon>
        <taxon>Bacillales</taxon>
        <taxon>Paenibacillaceae</taxon>
        <taxon>Paenibacillus</taxon>
    </lineage>
</organism>
<proteinExistence type="predicted"/>
<dbReference type="EMBL" id="QPJD01000012">
    <property type="protein sequence ID" value="RCW44226.1"/>
    <property type="molecule type" value="Genomic_DNA"/>
</dbReference>
<name>A0A368VUD0_9BACL</name>
<protein>
    <submittedName>
        <fullName evidence="1">Uncharacterized protein</fullName>
    </submittedName>
</protein>
<comment type="caution">
    <text evidence="1">The sequence shown here is derived from an EMBL/GenBank/DDBJ whole genome shotgun (WGS) entry which is preliminary data.</text>
</comment>
<evidence type="ECO:0000313" key="2">
    <source>
        <dbReference type="Proteomes" id="UP000252415"/>
    </source>
</evidence>
<evidence type="ECO:0000313" key="1">
    <source>
        <dbReference type="EMBL" id="RCW44226.1"/>
    </source>
</evidence>
<accession>A0A368VUD0</accession>
<dbReference type="Proteomes" id="UP000252415">
    <property type="component" value="Unassembled WGS sequence"/>
</dbReference>
<sequence length="67" mass="7719">MELLLGAAIMLALLLLCAGSFYVGYTTGRKRTPDKDLTPDQQDLKRRRERFEDHFNRIFAYSPRKGG</sequence>
<keyword evidence="2" id="KW-1185">Reference proteome</keyword>
<dbReference type="AlphaFoldDB" id="A0A368VUD0"/>
<reference evidence="1 2" key="1">
    <citation type="submission" date="2018-07" db="EMBL/GenBank/DDBJ databases">
        <title>Genomic Encyclopedia of Type Strains, Phase III (KMG-III): the genomes of soil and plant-associated and newly described type strains.</title>
        <authorList>
            <person name="Whitman W."/>
        </authorList>
    </citation>
    <scope>NUCLEOTIDE SEQUENCE [LARGE SCALE GENOMIC DNA]</scope>
    <source>
        <strain evidence="1 2">CECT 7506</strain>
    </source>
</reference>
<dbReference type="RefSeq" id="WP_114381787.1">
    <property type="nucleotide sequence ID" value="NZ_QPJD01000012.1"/>
</dbReference>